<accession>A0ABY4E289</accession>
<dbReference type="RefSeq" id="WP_058305530.1">
    <property type="nucleotide sequence ID" value="NZ_CABKVG010000007.1"/>
</dbReference>
<evidence type="ECO:0000256" key="1">
    <source>
        <dbReference type="SAM" id="Phobius"/>
    </source>
</evidence>
<proteinExistence type="predicted"/>
<reference evidence="2 3" key="1">
    <citation type="journal article" date="2022" name="Res Sq">
        <title>Evolution of multicellular longitudinally dividing oral cavity symbionts (Neisseriaceae).</title>
        <authorList>
            <person name="Nyongesa S."/>
            <person name="Weber P."/>
            <person name="Bernet E."/>
            <person name="Pullido F."/>
            <person name="Nieckarz M."/>
            <person name="Delaby M."/>
            <person name="Nieves C."/>
            <person name="Viehboeck T."/>
            <person name="Krause N."/>
            <person name="Rivera-Millot A."/>
            <person name="Nakamura A."/>
            <person name="Vischer N."/>
            <person name="VanNieuwenhze M."/>
            <person name="Brun Y."/>
            <person name="Cava F."/>
            <person name="Bulgheresi S."/>
            <person name="Veyrier F."/>
        </authorList>
    </citation>
    <scope>NUCLEOTIDE SEQUENCE [LARGE SCALE GENOMIC DNA]</scope>
    <source>
        <strain evidence="2 3">SN4</strain>
    </source>
</reference>
<name>A0ABY4E289_9NEIS</name>
<sequence>MSDAYESTVVAVANQDLDEVMSVKEWLITLLILCIPLVNIIMMFVWGFGSATKPTKANFCKAYLIITAIFVVLYVLLIMVIGIGAAASSAAG</sequence>
<keyword evidence="1" id="KW-0472">Membrane</keyword>
<feature type="transmembrane region" description="Helical" evidence="1">
    <location>
        <begin position="62"/>
        <end position="87"/>
    </location>
</feature>
<gene>
    <name evidence="2" type="ORF">LVJ82_01250</name>
</gene>
<keyword evidence="3" id="KW-1185">Reference proteome</keyword>
<organism evidence="2 3">
    <name type="scientific">Vitreoscilla massiliensis</name>
    <dbReference type="NCBI Taxonomy" id="1689272"/>
    <lineage>
        <taxon>Bacteria</taxon>
        <taxon>Pseudomonadati</taxon>
        <taxon>Pseudomonadota</taxon>
        <taxon>Betaproteobacteria</taxon>
        <taxon>Neisseriales</taxon>
        <taxon>Neisseriaceae</taxon>
        <taxon>Vitreoscilla</taxon>
    </lineage>
</organism>
<evidence type="ECO:0000313" key="2">
    <source>
        <dbReference type="EMBL" id="UOO89642.1"/>
    </source>
</evidence>
<evidence type="ECO:0000313" key="3">
    <source>
        <dbReference type="Proteomes" id="UP000832011"/>
    </source>
</evidence>
<keyword evidence="1" id="KW-1133">Transmembrane helix</keyword>
<protein>
    <submittedName>
        <fullName evidence="2">Uncharacterized protein</fullName>
    </submittedName>
</protein>
<dbReference type="Proteomes" id="UP000832011">
    <property type="component" value="Chromosome"/>
</dbReference>
<dbReference type="EMBL" id="CP091511">
    <property type="protein sequence ID" value="UOO89642.1"/>
    <property type="molecule type" value="Genomic_DNA"/>
</dbReference>
<feature type="transmembrane region" description="Helical" evidence="1">
    <location>
        <begin position="26"/>
        <end position="50"/>
    </location>
</feature>
<keyword evidence="1" id="KW-0812">Transmembrane</keyword>